<evidence type="ECO:0000313" key="10">
    <source>
        <dbReference type="EMBL" id="QIS18434.1"/>
    </source>
</evidence>
<feature type="transmembrane region" description="Helical" evidence="8">
    <location>
        <begin position="693"/>
        <end position="713"/>
    </location>
</feature>
<evidence type="ECO:0000259" key="9">
    <source>
        <dbReference type="PROSITE" id="PS50156"/>
    </source>
</evidence>
<reference evidence="10 11" key="1">
    <citation type="journal article" date="2019" name="ACS Chem. Biol.">
        <title>Identification and Mobilization of a Cryptic Antibiotic Biosynthesis Gene Locus from a Human-Pathogenic Nocardia Isolate.</title>
        <authorList>
            <person name="Herisse M."/>
            <person name="Ishida K."/>
            <person name="Porter J.L."/>
            <person name="Howden B."/>
            <person name="Hertweck C."/>
            <person name="Stinear T.P."/>
            <person name="Pidot S.J."/>
        </authorList>
    </citation>
    <scope>NUCLEOTIDE SEQUENCE [LARGE SCALE GENOMIC DNA]</scope>
    <source>
        <strain evidence="10 11">AUSMDU00012715</strain>
    </source>
</reference>
<feature type="transmembrane region" description="Helical" evidence="8">
    <location>
        <begin position="394"/>
        <end position="418"/>
    </location>
</feature>
<feature type="transmembrane region" description="Helical" evidence="8">
    <location>
        <begin position="655"/>
        <end position="673"/>
    </location>
</feature>
<feature type="transmembrane region" description="Helical" evidence="8">
    <location>
        <begin position="315"/>
        <end position="339"/>
    </location>
</feature>
<evidence type="ECO:0000256" key="4">
    <source>
        <dbReference type="ARBA" id="ARBA00022692"/>
    </source>
</evidence>
<keyword evidence="3" id="KW-1003">Cell membrane</keyword>
<protein>
    <submittedName>
        <fullName evidence="10">MMPL family transporter</fullName>
    </submittedName>
</protein>
<keyword evidence="6 8" id="KW-0472">Membrane</keyword>
<evidence type="ECO:0000313" key="11">
    <source>
        <dbReference type="Proteomes" id="UP000500953"/>
    </source>
</evidence>
<gene>
    <name evidence="10" type="ORF">F6W96_09225</name>
</gene>
<dbReference type="SUPFAM" id="SSF82866">
    <property type="entry name" value="Multidrug efflux transporter AcrB transmembrane domain"/>
    <property type="match status" value="2"/>
</dbReference>
<evidence type="ECO:0000256" key="1">
    <source>
        <dbReference type="ARBA" id="ARBA00004651"/>
    </source>
</evidence>
<dbReference type="PROSITE" id="PS50156">
    <property type="entry name" value="SSD"/>
    <property type="match status" value="1"/>
</dbReference>
<organism evidence="10 11">
    <name type="scientific">Nocardia terpenica</name>
    <dbReference type="NCBI Taxonomy" id="455432"/>
    <lineage>
        <taxon>Bacteria</taxon>
        <taxon>Bacillati</taxon>
        <taxon>Actinomycetota</taxon>
        <taxon>Actinomycetes</taxon>
        <taxon>Mycobacteriales</taxon>
        <taxon>Nocardiaceae</taxon>
        <taxon>Nocardia</taxon>
    </lineage>
</organism>
<evidence type="ECO:0000256" key="2">
    <source>
        <dbReference type="ARBA" id="ARBA00010157"/>
    </source>
</evidence>
<comment type="subcellular location">
    <subcellularLocation>
        <location evidence="1">Cell membrane</location>
        <topology evidence="1">Multi-pass membrane protein</topology>
    </subcellularLocation>
</comment>
<proteinExistence type="inferred from homology"/>
<dbReference type="InterPro" id="IPR004869">
    <property type="entry name" value="MMPL_dom"/>
</dbReference>
<dbReference type="PANTHER" id="PTHR33406">
    <property type="entry name" value="MEMBRANE PROTEIN MJ1562-RELATED"/>
    <property type="match status" value="1"/>
</dbReference>
<dbReference type="InterPro" id="IPR050545">
    <property type="entry name" value="Mycobact_MmpL"/>
</dbReference>
<keyword evidence="5 8" id="KW-1133">Transmembrane helix</keyword>
<evidence type="ECO:0000256" key="3">
    <source>
        <dbReference type="ARBA" id="ARBA00022475"/>
    </source>
</evidence>
<dbReference type="PANTHER" id="PTHR33406:SF11">
    <property type="entry name" value="MEMBRANE PROTEIN SCO6666-RELATED"/>
    <property type="match status" value="1"/>
</dbReference>
<feature type="transmembrane region" description="Helical" evidence="8">
    <location>
        <begin position="622"/>
        <end position="643"/>
    </location>
</feature>
<feature type="transmembrane region" description="Helical" evidence="8">
    <location>
        <begin position="734"/>
        <end position="758"/>
    </location>
</feature>
<dbReference type="GO" id="GO:0005886">
    <property type="term" value="C:plasma membrane"/>
    <property type="evidence" value="ECO:0007669"/>
    <property type="project" value="UniProtKB-SubCell"/>
</dbReference>
<keyword evidence="4 8" id="KW-0812">Transmembrane</keyword>
<evidence type="ECO:0000256" key="7">
    <source>
        <dbReference type="SAM" id="MobiDB-lite"/>
    </source>
</evidence>
<feature type="transmembrane region" description="Helical" evidence="8">
    <location>
        <begin position="764"/>
        <end position="786"/>
    </location>
</feature>
<evidence type="ECO:0000256" key="8">
    <source>
        <dbReference type="SAM" id="Phobius"/>
    </source>
</evidence>
<dbReference type="EMBL" id="CP046173">
    <property type="protein sequence ID" value="QIS18434.1"/>
    <property type="molecule type" value="Genomic_DNA"/>
</dbReference>
<dbReference type="AlphaFoldDB" id="A0A6G9YYY6"/>
<dbReference type="Proteomes" id="UP000500953">
    <property type="component" value="Chromosome"/>
</dbReference>
<evidence type="ECO:0000256" key="5">
    <source>
        <dbReference type="ARBA" id="ARBA00022989"/>
    </source>
</evidence>
<dbReference type="Gene3D" id="1.20.1640.10">
    <property type="entry name" value="Multidrug efflux transporter AcrB transmembrane domain"/>
    <property type="match status" value="2"/>
</dbReference>
<evidence type="ECO:0000256" key="6">
    <source>
        <dbReference type="ARBA" id="ARBA00023136"/>
    </source>
</evidence>
<dbReference type="Pfam" id="PF03176">
    <property type="entry name" value="MMPL"/>
    <property type="match status" value="2"/>
</dbReference>
<dbReference type="InterPro" id="IPR000731">
    <property type="entry name" value="SSD"/>
</dbReference>
<sequence length="841" mass="88899">MVVHRALADPGRRGDGIDRGVGIARIDEQGAGGIHDRGPGEGRVFLASSLDHHSDPNYITDYRYVDEPSVGRLPVDASATGRLTVLFTGLARLALRAPRRVLGVATLLLLVAGVFGLPIAEQLPAGGYDDPRSEWSRSEQALARDFGVGGISVVFTVAAPGGVDSPPAQAAGRRIADTLQRSGVVDEIISYWSVPQPFSAPLVSADRHTGLVTALVAGSDGQAPVRARALAAELAGTVDGVRVQAGGQAVAMDDINRQSRQDLIRIEALAIPFTFLVLVWIFGSAVAALLPLLISAFSIGISMALLRALNQFTDVSIFALNITVALGMALAVDYSLFIVSRYREEVAQGAPREQALRRTMATAGRTVTYSALTLILTVSMMLIFPMYFMKSIAYAGLIGVSMSLLGALVVAPALLMLLGDRVDSADLRGPVRRLFGRAPHPPRRTPEQTRWYRIAGFAVDHAVPVAVLITALFVLLGLPALGIKLGYPDDRVLPDAAAARQVGDVMRAEFRQNVAGTVRVVLPDGIGTGDALDRYAAALSRVPDVTGVSAPDGIYVGGNRLGTVSFGSGQRGDAAYLSVATSRDPYSVAGKDQLAALKSVPAPAPVLFGGLAQRDQDNVAGIVGRVPLVLALVALVTFVLMFLFTGSLVLPIKALIMNLLALGVCFGAMVWIFQDGHLGALGTLSTGATFAAMPPLIACTAFGLSMDYELFVLSRMREEWLRGKGDTRRWVAMGLGRTGAIVTAAATVMAVVFCAIIASQVSFMRAFGLGLTLTVLMDAFLIRILLIPAFMRLLGRANWWAPGPLAHWHTRIGLREGEAADDQAVGESRLPATDSSGMASS</sequence>
<accession>A0A6G9YYY6</accession>
<feature type="transmembrane region" description="Helical" evidence="8">
    <location>
        <begin position="451"/>
        <end position="478"/>
    </location>
</feature>
<name>A0A6G9YYY6_9NOCA</name>
<feature type="region of interest" description="Disordered" evidence="7">
    <location>
        <begin position="820"/>
        <end position="841"/>
    </location>
</feature>
<feature type="domain" description="SSD" evidence="9">
    <location>
        <begin position="288"/>
        <end position="417"/>
    </location>
</feature>
<feature type="transmembrane region" description="Helical" evidence="8">
    <location>
        <begin position="367"/>
        <end position="388"/>
    </location>
</feature>
<feature type="transmembrane region" description="Helical" evidence="8">
    <location>
        <begin position="101"/>
        <end position="120"/>
    </location>
</feature>
<comment type="similarity">
    <text evidence="2">Belongs to the resistance-nodulation-cell division (RND) (TC 2.A.6) family. MmpL subfamily.</text>
</comment>